<accession>A0A1M6EAA7</accession>
<evidence type="ECO:0008006" key="3">
    <source>
        <dbReference type="Google" id="ProtNLM"/>
    </source>
</evidence>
<reference evidence="2" key="1">
    <citation type="submission" date="2016-11" db="EMBL/GenBank/DDBJ databases">
        <authorList>
            <person name="Varghese N."/>
            <person name="Submissions S."/>
        </authorList>
    </citation>
    <scope>NUCLEOTIDE SEQUENCE [LARGE SCALE GENOMIC DNA]</scope>
    <source>
        <strain evidence="2">DSM 22623</strain>
    </source>
</reference>
<dbReference type="PANTHER" id="PTHR43739:SF5">
    <property type="entry name" value="EXO-ALPHA-SIALIDASE"/>
    <property type="match status" value="1"/>
</dbReference>
<dbReference type="RefSeq" id="WP_139241949.1">
    <property type="nucleotide sequence ID" value="NZ_FQYP01000003.1"/>
</dbReference>
<dbReference type="GO" id="GO:0010411">
    <property type="term" value="P:xyloglucan metabolic process"/>
    <property type="evidence" value="ECO:0007669"/>
    <property type="project" value="TreeGrafter"/>
</dbReference>
<dbReference type="PANTHER" id="PTHR43739">
    <property type="entry name" value="XYLOGLUCANASE (EUROFUNG)"/>
    <property type="match status" value="1"/>
</dbReference>
<sequence>MKYRVIMILVFFQYQISIAQKDSLRFGLKGKIIRVLANSSISSSEFYAGLKGKRLGAGLIYHSNDFGNTWIPLHGGKPIGPYVSDIQSISVGNDSKETIYAGTWKNGLYKTKDKGKTWERDMRFPTSDVRDIKTGIQNSNLVYAATSAFGVVKSIDGGNNWKRCRPKTIDSTFKFAWAIEIDKRNDSIIYALTYFKGVWKSIDQGETWEKILDTKRKVCWDMKISKDSKEIWVASSKRRDSISSIYHSVDEGDTWTEIPNTPQIGINQINILEESDKNSLIIGGWQKGIFVLRKENWVKIDSIDFEEISEILVNDNGLLIGTWGNGIYHTKL</sequence>
<dbReference type="SUPFAM" id="SSF110296">
    <property type="entry name" value="Oligoxyloglucan reducing end-specific cellobiohydrolase"/>
    <property type="match status" value="1"/>
</dbReference>
<evidence type="ECO:0000313" key="1">
    <source>
        <dbReference type="EMBL" id="SHI82218.1"/>
    </source>
</evidence>
<dbReference type="InterPro" id="IPR052025">
    <property type="entry name" value="Xyloglucanase_GH74"/>
</dbReference>
<dbReference type="OrthoDB" id="9757947at2"/>
<dbReference type="Gene3D" id="2.130.10.10">
    <property type="entry name" value="YVTN repeat-like/Quinoprotein amine dehydrogenase"/>
    <property type="match status" value="2"/>
</dbReference>
<proteinExistence type="predicted"/>
<dbReference type="EMBL" id="FQYP01000003">
    <property type="protein sequence ID" value="SHI82218.1"/>
    <property type="molecule type" value="Genomic_DNA"/>
</dbReference>
<name>A0A1M6EAA7_9FLAO</name>
<dbReference type="Proteomes" id="UP000184432">
    <property type="component" value="Unassembled WGS sequence"/>
</dbReference>
<organism evidence="1 2">
    <name type="scientific">Aquimarina spongiae</name>
    <dbReference type="NCBI Taxonomy" id="570521"/>
    <lineage>
        <taxon>Bacteria</taxon>
        <taxon>Pseudomonadati</taxon>
        <taxon>Bacteroidota</taxon>
        <taxon>Flavobacteriia</taxon>
        <taxon>Flavobacteriales</taxon>
        <taxon>Flavobacteriaceae</taxon>
        <taxon>Aquimarina</taxon>
    </lineage>
</organism>
<protein>
    <recommendedName>
        <fullName evidence="3">BNR/Asp-box repeat-containing protein</fullName>
    </recommendedName>
</protein>
<keyword evidence="2" id="KW-1185">Reference proteome</keyword>
<dbReference type="AlphaFoldDB" id="A0A1M6EAA7"/>
<evidence type="ECO:0000313" key="2">
    <source>
        <dbReference type="Proteomes" id="UP000184432"/>
    </source>
</evidence>
<dbReference type="InterPro" id="IPR015943">
    <property type="entry name" value="WD40/YVTN_repeat-like_dom_sf"/>
</dbReference>
<gene>
    <name evidence="1" type="ORF">SAMN04488508_103299</name>
</gene>
<dbReference type="STRING" id="570521.SAMN04488508_103299"/>